<evidence type="ECO:0000256" key="1">
    <source>
        <dbReference type="SAM" id="MobiDB-lite"/>
    </source>
</evidence>
<name>A0ABX5LGN6_9MICO</name>
<dbReference type="EMBL" id="QGDV01000002">
    <property type="protein sequence ID" value="PWJ65960.1"/>
    <property type="molecule type" value="Genomic_DNA"/>
</dbReference>
<protein>
    <submittedName>
        <fullName evidence="2">Uncharacterized protein</fullName>
    </submittedName>
</protein>
<proteinExistence type="predicted"/>
<sequence length="242" mass="25675">MGVIEVVTPKSAKSHTPGAPLQAAIPICSINTMKERAAPAASRKRRSTIEALSSFGDGRRSRCSRAGYLSSAKMLNDTASPRVGKVGTATAFCAAVWKDGLVDASEPLPGREGRALGSVEDVKRHADVLNVTPGAMAVRAMRLGRISPNSLRNICGSRVASTSKRVPSQEADSGPAAEGRRCGAQVQRAQLLASNTFTASRLPPCLHKPHQPNLARSVSFTSRHNLSFRCFRGRIMKACSAV</sequence>
<reference evidence="2 3" key="1">
    <citation type="submission" date="2018-03" db="EMBL/GenBank/DDBJ databases">
        <title>Genomic Encyclopedia of Type Strains, Phase III (KMG-III): the genomes of soil and plant-associated and newly described type strains.</title>
        <authorList>
            <person name="Whitman W."/>
        </authorList>
    </citation>
    <scope>NUCLEOTIDE SEQUENCE [LARGE SCALE GENOMIC DNA]</scope>
    <source>
        <strain evidence="2 3">VKM Ac-1602</strain>
    </source>
</reference>
<evidence type="ECO:0000313" key="3">
    <source>
        <dbReference type="Proteomes" id="UP000245674"/>
    </source>
</evidence>
<keyword evidence="3" id="KW-1185">Reference proteome</keyword>
<accession>A0ABX5LGN6</accession>
<organism evidence="2 3">
    <name type="scientific">Rathayibacter iranicus NCPPB 2253 = VKM Ac-1602</name>
    <dbReference type="NCBI Taxonomy" id="1328868"/>
    <lineage>
        <taxon>Bacteria</taxon>
        <taxon>Bacillati</taxon>
        <taxon>Actinomycetota</taxon>
        <taxon>Actinomycetes</taxon>
        <taxon>Micrococcales</taxon>
        <taxon>Microbacteriaceae</taxon>
        <taxon>Rathayibacter</taxon>
    </lineage>
</organism>
<evidence type="ECO:0000313" key="2">
    <source>
        <dbReference type="EMBL" id="PWJ65960.1"/>
    </source>
</evidence>
<feature type="region of interest" description="Disordered" evidence="1">
    <location>
        <begin position="158"/>
        <end position="181"/>
    </location>
</feature>
<dbReference type="Proteomes" id="UP000245674">
    <property type="component" value="Unassembled WGS sequence"/>
</dbReference>
<comment type="caution">
    <text evidence="2">The sequence shown here is derived from an EMBL/GenBank/DDBJ whole genome shotgun (WGS) entry which is preliminary data.</text>
</comment>
<gene>
    <name evidence="2" type="ORF">B0H03_102100</name>
</gene>